<accession>A0A930VYQ6</accession>
<dbReference type="Proteomes" id="UP000698335">
    <property type="component" value="Unassembled WGS sequence"/>
</dbReference>
<protein>
    <submittedName>
        <fullName evidence="6">ATP-binding cassette domain-containing protein</fullName>
    </submittedName>
</protein>
<dbReference type="InterPro" id="IPR050611">
    <property type="entry name" value="ABCF"/>
</dbReference>
<keyword evidence="3 6" id="KW-0067">ATP-binding</keyword>
<dbReference type="SUPFAM" id="SSF52540">
    <property type="entry name" value="P-loop containing nucleoside triphosphate hydrolases"/>
    <property type="match status" value="2"/>
</dbReference>
<dbReference type="Gene3D" id="3.40.50.300">
    <property type="entry name" value="P-loop containing nucleotide triphosphate hydrolases"/>
    <property type="match status" value="3"/>
</dbReference>
<evidence type="ECO:0000313" key="7">
    <source>
        <dbReference type="Proteomes" id="UP000698335"/>
    </source>
</evidence>
<feature type="domain" description="ABC transporter" evidence="5">
    <location>
        <begin position="3"/>
        <end position="208"/>
    </location>
</feature>
<name>A0A930VYQ6_9ACTN</name>
<dbReference type="SMART" id="SM00382">
    <property type="entry name" value="AAA"/>
    <property type="match status" value="2"/>
</dbReference>
<feature type="compositionally biased region" description="Basic and acidic residues" evidence="4">
    <location>
        <begin position="211"/>
        <end position="232"/>
    </location>
</feature>
<dbReference type="EMBL" id="JABZGW010000303">
    <property type="protein sequence ID" value="MBF4808314.1"/>
    <property type="molecule type" value="Genomic_DNA"/>
</dbReference>
<evidence type="ECO:0000256" key="1">
    <source>
        <dbReference type="ARBA" id="ARBA00022737"/>
    </source>
</evidence>
<feature type="non-terminal residue" evidence="6">
    <location>
        <position position="440"/>
    </location>
</feature>
<dbReference type="InterPro" id="IPR003593">
    <property type="entry name" value="AAA+_ATPase"/>
</dbReference>
<evidence type="ECO:0000259" key="5">
    <source>
        <dbReference type="PROSITE" id="PS50893"/>
    </source>
</evidence>
<dbReference type="PANTHER" id="PTHR19211">
    <property type="entry name" value="ATP-BINDING TRANSPORT PROTEIN-RELATED"/>
    <property type="match status" value="1"/>
</dbReference>
<dbReference type="Pfam" id="PF00005">
    <property type="entry name" value="ABC_tran"/>
    <property type="match status" value="2"/>
</dbReference>
<feature type="region of interest" description="Disordered" evidence="4">
    <location>
        <begin position="211"/>
        <end position="252"/>
    </location>
</feature>
<evidence type="ECO:0000256" key="3">
    <source>
        <dbReference type="ARBA" id="ARBA00022840"/>
    </source>
</evidence>
<dbReference type="PROSITE" id="PS50893">
    <property type="entry name" value="ABC_TRANSPORTER_2"/>
    <property type="match status" value="1"/>
</dbReference>
<dbReference type="AlphaFoldDB" id="A0A930VYQ6"/>
<reference evidence="6" key="1">
    <citation type="submission" date="2020-04" db="EMBL/GenBank/DDBJ databases">
        <title>Deep metagenomics examines the oral microbiome during advanced dental caries in children, revealing novel taxa and co-occurrences with host molecules.</title>
        <authorList>
            <person name="Baker J.L."/>
            <person name="Morton J.T."/>
            <person name="Dinis M."/>
            <person name="Alvarez R."/>
            <person name="Tran N.C."/>
            <person name="Knight R."/>
            <person name="Edlund A."/>
        </authorList>
    </citation>
    <scope>NUCLEOTIDE SEQUENCE</scope>
    <source>
        <strain evidence="6">JCVI_38_bin.5</strain>
    </source>
</reference>
<keyword evidence="2" id="KW-0547">Nucleotide-binding</keyword>
<evidence type="ECO:0000313" key="6">
    <source>
        <dbReference type="EMBL" id="MBF4808314.1"/>
    </source>
</evidence>
<comment type="caution">
    <text evidence="6">The sequence shown here is derived from an EMBL/GenBank/DDBJ whole genome shotgun (WGS) entry which is preliminary data.</text>
</comment>
<keyword evidence="1" id="KW-0677">Repeat</keyword>
<dbReference type="InterPro" id="IPR003439">
    <property type="entry name" value="ABC_transporter-like_ATP-bd"/>
</dbReference>
<dbReference type="GO" id="GO:0016887">
    <property type="term" value="F:ATP hydrolysis activity"/>
    <property type="evidence" value="ECO:0007669"/>
    <property type="project" value="InterPro"/>
</dbReference>
<dbReference type="PANTHER" id="PTHR19211:SF135">
    <property type="entry name" value="ATPASE, PUTATIVE (AFU_ORTHOLOGUE AFUA_1G16440)-RELATED"/>
    <property type="match status" value="1"/>
</dbReference>
<evidence type="ECO:0000256" key="2">
    <source>
        <dbReference type="ARBA" id="ARBA00022741"/>
    </source>
</evidence>
<proteinExistence type="predicted"/>
<evidence type="ECO:0000256" key="4">
    <source>
        <dbReference type="SAM" id="MobiDB-lite"/>
    </source>
</evidence>
<gene>
    <name evidence="6" type="ORF">HXK26_06420</name>
</gene>
<dbReference type="GO" id="GO:0005524">
    <property type="term" value="F:ATP binding"/>
    <property type="evidence" value="ECO:0007669"/>
    <property type="project" value="UniProtKB-KW"/>
</dbReference>
<organism evidence="6 7">
    <name type="scientific">Lancefieldella rimae</name>
    <dbReference type="NCBI Taxonomy" id="1383"/>
    <lineage>
        <taxon>Bacteria</taxon>
        <taxon>Bacillati</taxon>
        <taxon>Actinomycetota</taxon>
        <taxon>Coriobacteriia</taxon>
        <taxon>Coriobacteriales</taxon>
        <taxon>Atopobiaceae</taxon>
        <taxon>Lancefieldella</taxon>
    </lineage>
</organism>
<sequence length="440" mass="48092">MQLNLSNIEYTYPLAVEPTIRNVTATLPAGWTGFVGDNGSGKTTLARVVCGLLHPDVGVVSPSLFSTYCAQSTEEPPGNLEDFAVSYDRAAIQLRNKLAIGDDWPWRYDTLSCGQQKRLQVACALWSAPDVLVVDEPTNHVDASTRQALFVALSKFKGVGVLISHDRELLDALCVQCLFIANGAATMRPGGYSQASSQVALERSSAIHAREIAQKEKERTEREAQRRREEASRVQARRSGKGIAKNDSDARAKKRHYIVSGQDGKAGKLSARMQDRLEKAEDDVADSKVEKRYDAHVWLDVEPSKRKVLFRMEPGRISVGESLLSLPALFIGNTDHIGLVGDNGSGKTTLVKKIIASISADTSSVDTSLIDTSFMDATFANTGRADTRVLYIPQEPDMLQKEKTLKKMRELTSAQRGQVLSIVAQLNSDPDCILEGDAVS</sequence>
<dbReference type="InterPro" id="IPR027417">
    <property type="entry name" value="P-loop_NTPase"/>
</dbReference>